<dbReference type="KEGG" id="aft:BBF96_12005"/>
<dbReference type="EMBL" id="CP016379">
    <property type="protein sequence ID" value="AZR74054.1"/>
    <property type="molecule type" value="Genomic_DNA"/>
</dbReference>
<dbReference type="AlphaFoldDB" id="A0A3S9T0H1"/>
<dbReference type="RefSeq" id="WP_127017399.1">
    <property type="nucleotide sequence ID" value="NZ_CP016379.1"/>
</dbReference>
<dbReference type="Proteomes" id="UP000267250">
    <property type="component" value="Chromosome"/>
</dbReference>
<protein>
    <recommendedName>
        <fullName evidence="1">Flavodoxin-like domain-containing protein</fullName>
    </recommendedName>
</protein>
<dbReference type="InterPro" id="IPR008254">
    <property type="entry name" value="Flavodoxin/NO_synth"/>
</dbReference>
<dbReference type="OrthoDB" id="2112290at2"/>
<feature type="domain" description="Flavodoxin-like" evidence="1">
    <location>
        <begin position="2"/>
        <end position="132"/>
    </location>
</feature>
<keyword evidence="3" id="KW-1185">Reference proteome</keyword>
<evidence type="ECO:0000259" key="1">
    <source>
        <dbReference type="PROSITE" id="PS50902"/>
    </source>
</evidence>
<reference evidence="2 3" key="1">
    <citation type="submission" date="2016-07" db="EMBL/GenBank/DDBJ databases">
        <title>Genome and transcriptome analysis of iron-reducing fermentative bacteria Anoxybacter fermentans.</title>
        <authorList>
            <person name="Zeng X."/>
            <person name="Shao Z."/>
        </authorList>
    </citation>
    <scope>NUCLEOTIDE SEQUENCE [LARGE SCALE GENOMIC DNA]</scope>
    <source>
        <strain evidence="2 3">DY22613</strain>
    </source>
</reference>
<accession>A0A3S9T0H1</accession>
<dbReference type="InterPro" id="IPR029039">
    <property type="entry name" value="Flavoprotein-like_sf"/>
</dbReference>
<dbReference type="GO" id="GO:0016651">
    <property type="term" value="F:oxidoreductase activity, acting on NAD(P)H"/>
    <property type="evidence" value="ECO:0007669"/>
    <property type="project" value="UniProtKB-ARBA"/>
</dbReference>
<name>A0A3S9T0H1_9FIRM</name>
<dbReference type="Gene3D" id="3.40.50.360">
    <property type="match status" value="1"/>
</dbReference>
<gene>
    <name evidence="2" type="ORF">BBF96_12005</name>
</gene>
<sequence length="132" mass="14771">MKILIVYSKEGKIEEYADALRKGAESKGHQVTMKKASERGDMVSCHPYDLLIVGSPILGVFGGKIAEDLKPYLSALKRTEGQNSIAFVKRKIFGTDKALRRLMGVMESQGCIVKDFRGFRSLDEAYQFGRHL</sequence>
<dbReference type="PROSITE" id="PS50902">
    <property type="entry name" value="FLAVODOXIN_LIKE"/>
    <property type="match status" value="1"/>
</dbReference>
<evidence type="ECO:0000313" key="2">
    <source>
        <dbReference type="EMBL" id="AZR74054.1"/>
    </source>
</evidence>
<proteinExistence type="predicted"/>
<organism evidence="2 3">
    <name type="scientific">Anoxybacter fermentans</name>
    <dbReference type="NCBI Taxonomy" id="1323375"/>
    <lineage>
        <taxon>Bacteria</taxon>
        <taxon>Bacillati</taxon>
        <taxon>Bacillota</taxon>
        <taxon>Clostridia</taxon>
        <taxon>Halanaerobiales</taxon>
        <taxon>Anoxybacter</taxon>
    </lineage>
</organism>
<evidence type="ECO:0000313" key="3">
    <source>
        <dbReference type="Proteomes" id="UP000267250"/>
    </source>
</evidence>
<dbReference type="SUPFAM" id="SSF52218">
    <property type="entry name" value="Flavoproteins"/>
    <property type="match status" value="1"/>
</dbReference>
<dbReference type="GO" id="GO:0010181">
    <property type="term" value="F:FMN binding"/>
    <property type="evidence" value="ECO:0007669"/>
    <property type="project" value="InterPro"/>
</dbReference>